<evidence type="ECO:0000313" key="2">
    <source>
        <dbReference type="EMBL" id="CAK0779523.1"/>
    </source>
</evidence>
<feature type="region of interest" description="Disordered" evidence="1">
    <location>
        <begin position="34"/>
        <end position="58"/>
    </location>
</feature>
<evidence type="ECO:0000256" key="1">
    <source>
        <dbReference type="SAM" id="MobiDB-lite"/>
    </source>
</evidence>
<feature type="region of interest" description="Disordered" evidence="1">
    <location>
        <begin position="682"/>
        <end position="736"/>
    </location>
</feature>
<evidence type="ECO:0000313" key="3">
    <source>
        <dbReference type="Proteomes" id="UP001314263"/>
    </source>
</evidence>
<feature type="compositionally biased region" description="Polar residues" evidence="1">
    <location>
        <begin position="827"/>
        <end position="838"/>
    </location>
</feature>
<dbReference type="Proteomes" id="UP001314263">
    <property type="component" value="Unassembled WGS sequence"/>
</dbReference>
<proteinExistence type="predicted"/>
<dbReference type="AlphaFoldDB" id="A0AAV1I718"/>
<evidence type="ECO:0008006" key="4">
    <source>
        <dbReference type="Google" id="ProtNLM"/>
    </source>
</evidence>
<protein>
    <recommendedName>
        <fullName evidence="4">Fungal lipase-like domain-containing protein</fullName>
    </recommendedName>
</protein>
<feature type="compositionally biased region" description="Acidic residues" evidence="1">
    <location>
        <begin position="555"/>
        <end position="574"/>
    </location>
</feature>
<comment type="caution">
    <text evidence="2">The sequence shown here is derived from an EMBL/GenBank/DDBJ whole genome shotgun (WGS) entry which is preliminary data.</text>
</comment>
<reference evidence="2 3" key="1">
    <citation type="submission" date="2023-10" db="EMBL/GenBank/DDBJ databases">
        <authorList>
            <person name="Maclean D."/>
            <person name="Macfadyen A."/>
        </authorList>
    </citation>
    <scope>NUCLEOTIDE SEQUENCE [LARGE SCALE GENOMIC DNA]</scope>
</reference>
<dbReference type="Gene3D" id="3.40.50.1820">
    <property type="entry name" value="alpha/beta hydrolase"/>
    <property type="match status" value="1"/>
</dbReference>
<dbReference type="InterPro" id="IPR029058">
    <property type="entry name" value="AB_hydrolase_fold"/>
</dbReference>
<keyword evidence="3" id="KW-1185">Reference proteome</keyword>
<dbReference type="SUPFAM" id="SSF53474">
    <property type="entry name" value="alpha/beta-Hydrolases"/>
    <property type="match status" value="1"/>
</dbReference>
<feature type="region of interest" description="Disordered" evidence="1">
    <location>
        <begin position="756"/>
        <end position="846"/>
    </location>
</feature>
<sequence>MKLLYILLGIALVLCRYIARRWWQLRLKQQNSRRASSRSKAPLPELPHRRSAARSEAAKDAEAEYTAKHLQQHLPVGPQYLSREELIQQVKPSDGEMALCSLYSNRYYTQKRLNRASKKLGIAELIVYDQFEDRRVGLRFCTFVTPAQDLGRGVKVAAAVFAVRGTRLTKTGTVQADIQLLRDRDAELYYAQRALKHVQKHIRRLSAEQPDVQWGFFITGHSLGGFAAATCLILCDRILTCTAFESPGLTTFYHRLAAQQGDEAYWRERITNYLAIPNPINMCQKHLGRIIRVHFPRLECRTDATHVVRCALGTGVRALNWCLAASAGFSALCLAAGISRSALICRMLEAWASECVLEMAAPPVAASAYWTLQSAAALVATQLGTTLRYIMQQHSMWHMAQAFDSVSGEPKRCVEMEGWPRMERMMDTFGATVSRALLESFYATPSTEGLSVIFNRTSMVEARIRRLPGYAPMPDFDDGASEGGAFLWRLGDAFELWDDQGDALEDEEAERECQPIEAPAEEPSRTELVSPRRSRRSMHSPARPLEGPPAQTGYDSDDEGEGEPGTTEAEELESAAETMPPPRAWAARLPGEGSLDEEGSASLDAPGPRLLDGYDTDPGGADTERRARRRALRRSIARGASGHSALRAASSLMDSLCKALGDMPNDVERAAAFGDHWGSDGFDVSGLEPTESEPDRAGCSMAAQGSAARSSRPLRNRPSPFECDSTSGTDACETRHAYRPVQHGAAYMRGGYRAAARHVHAQQPPPQQSSHAHGPGQDMASSANGPLRPASTLLPSLQAAGGPVSLSRQPSTSSGSGHAGSSIAGSVTTMPEQSTVKAASTRDHSSCRPMLYTSKQVGTAAMEMSQSGEGSSILEPGGLGAADQERGSPCDAVSPAVSSQQPEGTPGLGRWFWMPCMWAGVKRGIKRTAAQVQS</sequence>
<organism evidence="2 3">
    <name type="scientific">Coccomyxa viridis</name>
    <dbReference type="NCBI Taxonomy" id="1274662"/>
    <lineage>
        <taxon>Eukaryota</taxon>
        <taxon>Viridiplantae</taxon>
        <taxon>Chlorophyta</taxon>
        <taxon>core chlorophytes</taxon>
        <taxon>Trebouxiophyceae</taxon>
        <taxon>Trebouxiophyceae incertae sedis</taxon>
        <taxon>Coccomyxaceae</taxon>
        <taxon>Coccomyxa</taxon>
    </lineage>
</organism>
<dbReference type="EMBL" id="CAUYUE010000005">
    <property type="protein sequence ID" value="CAK0779523.1"/>
    <property type="molecule type" value="Genomic_DNA"/>
</dbReference>
<accession>A0AAV1I718</accession>
<feature type="region of interest" description="Disordered" evidence="1">
    <location>
        <begin position="865"/>
        <end position="906"/>
    </location>
</feature>
<feature type="region of interest" description="Disordered" evidence="1">
    <location>
        <begin position="503"/>
        <end position="645"/>
    </location>
</feature>
<gene>
    <name evidence="2" type="ORF">CVIRNUC_004793</name>
</gene>
<feature type="compositionally biased region" description="Low complexity" evidence="1">
    <location>
        <begin position="706"/>
        <end position="720"/>
    </location>
</feature>
<feature type="compositionally biased region" description="Low complexity" evidence="1">
    <location>
        <begin position="811"/>
        <end position="826"/>
    </location>
</feature>
<feature type="compositionally biased region" description="Basic residues" evidence="1">
    <location>
        <begin position="626"/>
        <end position="636"/>
    </location>
</feature>
<name>A0AAV1I718_9CHLO</name>